<accession>A0ABX0UK47</accession>
<evidence type="ECO:0000313" key="2">
    <source>
        <dbReference type="Proteomes" id="UP001179181"/>
    </source>
</evidence>
<keyword evidence="2" id="KW-1185">Reference proteome</keyword>
<protein>
    <submittedName>
        <fullName evidence="1">Uncharacterized protein</fullName>
    </submittedName>
</protein>
<comment type="caution">
    <text evidence="1">The sequence shown here is derived from an EMBL/GenBank/DDBJ whole genome shotgun (WGS) entry which is preliminary data.</text>
</comment>
<name>A0ABX0UK47_9BACT</name>
<evidence type="ECO:0000313" key="1">
    <source>
        <dbReference type="EMBL" id="NIJ52454.1"/>
    </source>
</evidence>
<gene>
    <name evidence="1" type="ORF">FHS68_001624</name>
</gene>
<proteinExistence type="predicted"/>
<organism evidence="1 2">
    <name type="scientific">Dyadobacter arcticus</name>
    <dbReference type="NCBI Taxonomy" id="1078754"/>
    <lineage>
        <taxon>Bacteria</taxon>
        <taxon>Pseudomonadati</taxon>
        <taxon>Bacteroidota</taxon>
        <taxon>Cytophagia</taxon>
        <taxon>Cytophagales</taxon>
        <taxon>Spirosomataceae</taxon>
        <taxon>Dyadobacter</taxon>
    </lineage>
</organism>
<reference evidence="1 2" key="1">
    <citation type="submission" date="2020-03" db="EMBL/GenBank/DDBJ databases">
        <title>Genomic Encyclopedia of Type Strains, Phase IV (KMG-IV): sequencing the most valuable type-strain genomes for metagenomic binning, comparative biology and taxonomic classification.</title>
        <authorList>
            <person name="Goeker M."/>
        </authorList>
    </citation>
    <scope>NUCLEOTIDE SEQUENCE [LARGE SCALE GENOMIC DNA]</scope>
    <source>
        <strain evidence="1 2">DSM 102865</strain>
    </source>
</reference>
<dbReference type="Proteomes" id="UP001179181">
    <property type="component" value="Unassembled WGS sequence"/>
</dbReference>
<sequence>MKRIHFQKYSKNRKLSIYTVRFAENTENETDSFLKKYWQAGFKEDILIIKNWIRNLEDRGAKEHYFRHERRANAGPAHFSKLRIYCIRCHDNLIILDGGGEKRGQTAQDGQETNAAMELMNAVDEAFVEKIKDRDIIYSFDGMDLFGELFVDIS</sequence>
<dbReference type="RefSeq" id="WP_167268939.1">
    <property type="nucleotide sequence ID" value="NZ_JAASQJ010000002.1"/>
</dbReference>
<dbReference type="EMBL" id="JAASQJ010000002">
    <property type="protein sequence ID" value="NIJ52454.1"/>
    <property type="molecule type" value="Genomic_DNA"/>
</dbReference>